<dbReference type="AlphaFoldDB" id="A0A376AJ06"/>
<organism evidence="2 3">
    <name type="scientific">Ciceribacter selenitireducens ATCC BAA-1503</name>
    <dbReference type="NCBI Taxonomy" id="1336235"/>
    <lineage>
        <taxon>Bacteria</taxon>
        <taxon>Pseudomonadati</taxon>
        <taxon>Pseudomonadota</taxon>
        <taxon>Alphaproteobacteria</taxon>
        <taxon>Hyphomicrobiales</taxon>
        <taxon>Rhizobiaceae</taxon>
        <taxon>Ciceribacter</taxon>
    </lineage>
</organism>
<protein>
    <submittedName>
        <fullName evidence="2">Uncharacterized protein</fullName>
    </submittedName>
</protein>
<keyword evidence="3" id="KW-1185">Reference proteome</keyword>
<reference evidence="3" key="1">
    <citation type="submission" date="2018-07" db="EMBL/GenBank/DDBJ databases">
        <authorList>
            <person name="Peiro R."/>
            <person name="Begona"/>
            <person name="Cbmso G."/>
            <person name="Lopez M."/>
            <person name="Gonzalez S."/>
        </authorList>
    </citation>
    <scope>NUCLEOTIDE SEQUENCE [LARGE SCALE GENOMIC DNA]</scope>
</reference>
<evidence type="ECO:0000313" key="3">
    <source>
        <dbReference type="Proteomes" id="UP000254764"/>
    </source>
</evidence>
<feature type="chain" id="PRO_5016795945" evidence="1">
    <location>
        <begin position="23"/>
        <end position="109"/>
    </location>
</feature>
<dbReference type="Proteomes" id="UP000254764">
    <property type="component" value="Unassembled WGS sequence"/>
</dbReference>
<sequence length="109" mass="11992">MRQFASLALIAAAIFAPSAAYAENLAFKLENNTSRMIVKFYATPVGGDGKRLELLNKKGLWAGKSRSLTIADGSDACVYTTRAVFEDDSFYDVTNKVDFCESDVYSIEE</sequence>
<evidence type="ECO:0000313" key="2">
    <source>
        <dbReference type="EMBL" id="SSC67637.1"/>
    </source>
</evidence>
<dbReference type="RefSeq" id="WP_115670194.1">
    <property type="nucleotide sequence ID" value="NZ_UEYP01000004.1"/>
</dbReference>
<dbReference type="OrthoDB" id="4736977at2"/>
<keyword evidence="1" id="KW-0732">Signal</keyword>
<dbReference type="EMBL" id="UEYP01000004">
    <property type="protein sequence ID" value="SSC67637.1"/>
    <property type="molecule type" value="Genomic_DNA"/>
</dbReference>
<name>A0A376AJ06_9HYPH</name>
<feature type="signal peptide" evidence="1">
    <location>
        <begin position="1"/>
        <end position="22"/>
    </location>
</feature>
<accession>A0A376AJ06</accession>
<proteinExistence type="predicted"/>
<evidence type="ECO:0000256" key="1">
    <source>
        <dbReference type="SAM" id="SignalP"/>
    </source>
</evidence>
<gene>
    <name evidence="2" type="ORF">RHIZ70_3345</name>
</gene>